<feature type="transmembrane region" description="Helical" evidence="1">
    <location>
        <begin position="168"/>
        <end position="186"/>
    </location>
</feature>
<dbReference type="RefSeq" id="WP_111145036.1">
    <property type="nucleotide sequence ID" value="NZ_QKRB01000010.1"/>
</dbReference>
<dbReference type="OrthoDB" id="9805479at2"/>
<keyword evidence="1" id="KW-0813">Transport</keyword>
<dbReference type="HAMAP" id="MF_02088">
    <property type="entry name" value="Q_prec_transport"/>
    <property type="match status" value="1"/>
</dbReference>
<comment type="function">
    <text evidence="1">Involved in the import of queuosine (Q) precursors, required for Q precursor salvage.</text>
</comment>
<protein>
    <recommendedName>
        <fullName evidence="1">Probable queuosine precursor transporter</fullName>
        <shortName evidence="1">Q precursor transporter</shortName>
    </recommendedName>
</protein>
<evidence type="ECO:0000313" key="2">
    <source>
        <dbReference type="EMBL" id="PZD97675.1"/>
    </source>
</evidence>
<dbReference type="PANTHER" id="PTHR34300:SF2">
    <property type="entry name" value="QUEUOSINE PRECURSOR TRANSPORTER-RELATED"/>
    <property type="match status" value="1"/>
</dbReference>
<comment type="similarity">
    <text evidence="1">Belongs to the vitamin uptake transporter (VUT/ECF) (TC 2.A.88) family. Q precursor transporter subfamily.</text>
</comment>
<dbReference type="GO" id="GO:0022857">
    <property type="term" value="F:transmembrane transporter activity"/>
    <property type="evidence" value="ECO:0007669"/>
    <property type="project" value="UniProtKB-UniRule"/>
</dbReference>
<dbReference type="EMBL" id="QKRB01000010">
    <property type="protein sequence ID" value="PZD97675.1"/>
    <property type="molecule type" value="Genomic_DNA"/>
</dbReference>
<feature type="transmembrane region" description="Helical" evidence="1">
    <location>
        <begin position="52"/>
        <end position="73"/>
    </location>
</feature>
<keyword evidence="1" id="KW-0472">Membrane</keyword>
<dbReference type="PANTHER" id="PTHR34300">
    <property type="entry name" value="QUEUOSINE PRECURSOR TRANSPORTER-RELATED"/>
    <property type="match status" value="1"/>
</dbReference>
<dbReference type="InterPro" id="IPR003744">
    <property type="entry name" value="YhhQ"/>
</dbReference>
<feature type="transmembrane region" description="Helical" evidence="1">
    <location>
        <begin position="192"/>
        <end position="218"/>
    </location>
</feature>
<feature type="transmembrane region" description="Helical" evidence="1">
    <location>
        <begin position="85"/>
        <end position="104"/>
    </location>
</feature>
<organism evidence="2 3">
    <name type="scientific">Paenibacillus sambharensis</name>
    <dbReference type="NCBI Taxonomy" id="1803190"/>
    <lineage>
        <taxon>Bacteria</taxon>
        <taxon>Bacillati</taxon>
        <taxon>Bacillota</taxon>
        <taxon>Bacilli</taxon>
        <taxon>Bacillales</taxon>
        <taxon>Paenibacillaceae</taxon>
        <taxon>Paenibacillus</taxon>
    </lineage>
</organism>
<dbReference type="Proteomes" id="UP000249522">
    <property type="component" value="Unassembled WGS sequence"/>
</dbReference>
<keyword evidence="1" id="KW-1133">Transmembrane helix</keyword>
<dbReference type="GO" id="GO:0005886">
    <property type="term" value="C:plasma membrane"/>
    <property type="evidence" value="ECO:0007669"/>
    <property type="project" value="UniProtKB-SubCell"/>
</dbReference>
<accession>A0A2W1LSC2</accession>
<gene>
    <name evidence="2" type="ORF">DNH61_02055</name>
</gene>
<reference evidence="2 3" key="1">
    <citation type="submission" date="2018-06" db="EMBL/GenBank/DDBJ databases">
        <title>Paenibacillus imtechensis sp. nov.</title>
        <authorList>
            <person name="Pinnaka A.K."/>
            <person name="Singh H."/>
            <person name="Kaur M."/>
        </authorList>
    </citation>
    <scope>NUCLEOTIDE SEQUENCE [LARGE SCALE GENOMIC DNA]</scope>
    <source>
        <strain evidence="2 3">SMB1</strain>
    </source>
</reference>
<dbReference type="NCBIfam" id="TIGR00697">
    <property type="entry name" value="queuosine precursor transporter"/>
    <property type="match status" value="1"/>
</dbReference>
<feature type="transmembrane region" description="Helical" evidence="1">
    <location>
        <begin position="6"/>
        <end position="25"/>
    </location>
</feature>
<keyword evidence="3" id="KW-1185">Reference proteome</keyword>
<keyword evidence="1" id="KW-0812">Transmembrane</keyword>
<proteinExistence type="inferred from homology"/>
<name>A0A2W1LSC2_9BACL</name>
<dbReference type="AlphaFoldDB" id="A0A2W1LSC2"/>
<keyword evidence="1" id="KW-1003">Cell membrane</keyword>
<sequence>MFNEFWGVLFIAVNFLLFLACYRLFGRTGLFAWIGFATVLANIQVVKTVEIGGLMMTLGNTIYASIYLTTDLLNEKYGPKQARKAVWFGFFTLLASTVIMQMVLKFDPHPDDFAHEPLVAIFDLLPLIAIGSLCAYLVSQFLDVRLFNWLKRLFPSDGQLWIRTNGSTAISQLVDTLVFCTIAFAWEYEFNLWLQIFLTTYIFKFIVSVSSTPVLYIAKRLKVSDE</sequence>
<evidence type="ECO:0000256" key="1">
    <source>
        <dbReference type="HAMAP-Rule" id="MF_02088"/>
    </source>
</evidence>
<comment type="subcellular location">
    <subcellularLocation>
        <location evidence="1">Cell membrane</location>
        <topology evidence="1">Multi-pass membrane protein</topology>
    </subcellularLocation>
</comment>
<dbReference type="Pfam" id="PF02592">
    <property type="entry name" value="Vut_1"/>
    <property type="match status" value="1"/>
</dbReference>
<comment type="caution">
    <text evidence="2">The sequence shown here is derived from an EMBL/GenBank/DDBJ whole genome shotgun (WGS) entry which is preliminary data.</text>
</comment>
<feature type="transmembrane region" description="Helical" evidence="1">
    <location>
        <begin position="30"/>
        <end position="46"/>
    </location>
</feature>
<evidence type="ECO:0000313" key="3">
    <source>
        <dbReference type="Proteomes" id="UP000249522"/>
    </source>
</evidence>
<feature type="transmembrane region" description="Helical" evidence="1">
    <location>
        <begin position="124"/>
        <end position="147"/>
    </location>
</feature>